<gene>
    <name evidence="2" type="ORF">DSO09_00175</name>
    <name evidence="1" type="ORF">EF809_03865</name>
</gene>
<dbReference type="InterPro" id="IPR005906">
    <property type="entry name" value="LysW"/>
</dbReference>
<dbReference type="PANTHER" id="PTHR40393">
    <property type="entry name" value="LYSINE BIOSYNTHESIS PROTEIN-RELATED-RELATED"/>
    <property type="match status" value="1"/>
</dbReference>
<dbReference type="Gene3D" id="2.20.28.160">
    <property type="match status" value="1"/>
</dbReference>
<dbReference type="Proteomes" id="UP000316080">
    <property type="component" value="Unassembled WGS sequence"/>
</dbReference>
<dbReference type="Pfam" id="PF21344">
    <property type="entry name" value="Zn_ribbon_LysW"/>
    <property type="match status" value="1"/>
</dbReference>
<reference evidence="1 3" key="2">
    <citation type="journal article" date="2019" name="Nat. Microbiol.">
        <title>Wide diversity of methane and short-chain alkane metabolisms in uncultured archaea.</title>
        <authorList>
            <person name="Borrel G."/>
            <person name="Adam P.S."/>
            <person name="McKay L.J."/>
            <person name="Chen L.X."/>
            <person name="Sierra-Garcia I.N."/>
            <person name="Sieber C.M."/>
            <person name="Letourneur Q."/>
            <person name="Ghozlane A."/>
            <person name="Andersen G.L."/>
            <person name="Li W.J."/>
            <person name="Hallam S.J."/>
            <person name="Muyzer G."/>
            <person name="de Oliveira V.M."/>
            <person name="Inskeep W.P."/>
            <person name="Banfield J.F."/>
            <person name="Gribaldo S."/>
        </authorList>
    </citation>
    <scope>NUCLEOTIDE SEQUENCE [LARGE SCALE GENOMIC DNA]</scope>
    <source>
        <strain evidence="1">Verst-YHS</strain>
    </source>
</reference>
<evidence type="ECO:0000313" key="3">
    <source>
        <dbReference type="Proteomes" id="UP000316080"/>
    </source>
</evidence>
<sequence>MKIKLKCPECDCEIELEDVIEGEIISCEDCGVDLEVKKKADGTYELVVAESEGEDWGE</sequence>
<accession>A0A520KF58</accession>
<evidence type="ECO:0000313" key="1">
    <source>
        <dbReference type="EMBL" id="RZN55982.1"/>
    </source>
</evidence>
<dbReference type="Proteomes" id="UP000317265">
    <property type="component" value="Unassembled WGS sequence"/>
</dbReference>
<dbReference type="PANTHER" id="PTHR40393:SF2">
    <property type="entry name" value="ALPHA-AMINOADIPATE_GLUTAMATE CARRIER PROTEIN LYSW"/>
    <property type="match status" value="1"/>
</dbReference>
<reference evidence="2 4" key="1">
    <citation type="journal article" date="2019" name="Nat. Microbiol.">
        <title>Expanding anaerobic alkane metabolism in the domain of Archaea.</title>
        <authorList>
            <person name="Wang Y."/>
            <person name="Wegener G."/>
            <person name="Hou J."/>
            <person name="Wang F."/>
            <person name="Xiao X."/>
        </authorList>
    </citation>
    <scope>NUCLEOTIDE SEQUENCE [LARGE SCALE GENOMIC DNA]</scope>
    <source>
        <strain evidence="2">WYZ-LMO11</strain>
    </source>
</reference>
<protein>
    <submittedName>
        <fullName evidence="1">Lysine biosynthesis protein LysW</fullName>
    </submittedName>
</protein>
<dbReference type="EMBL" id="QNVI01000002">
    <property type="protein sequence ID" value="TDA40524.1"/>
    <property type="molecule type" value="Genomic_DNA"/>
</dbReference>
<dbReference type="AlphaFoldDB" id="A0A520KF58"/>
<evidence type="ECO:0000313" key="4">
    <source>
        <dbReference type="Proteomes" id="UP000317265"/>
    </source>
</evidence>
<evidence type="ECO:0000313" key="2">
    <source>
        <dbReference type="EMBL" id="TDA40524.1"/>
    </source>
</evidence>
<organism evidence="1 3">
    <name type="scientific">Thermoproteota archaeon</name>
    <dbReference type="NCBI Taxonomy" id="2056631"/>
    <lineage>
        <taxon>Archaea</taxon>
        <taxon>Thermoproteota</taxon>
    </lineage>
</organism>
<comment type="caution">
    <text evidence="1">The sequence shown here is derived from an EMBL/GenBank/DDBJ whole genome shotgun (WGS) entry which is preliminary data.</text>
</comment>
<proteinExistence type="predicted"/>
<name>A0A520KF58_9CREN</name>
<dbReference type="EMBL" id="RXIH01000032">
    <property type="protein sequence ID" value="RZN55982.1"/>
    <property type="molecule type" value="Genomic_DNA"/>
</dbReference>